<evidence type="ECO:0000259" key="6">
    <source>
        <dbReference type="Pfam" id="PF14759"/>
    </source>
</evidence>
<dbReference type="GO" id="GO:0016651">
    <property type="term" value="F:oxidoreductase activity, acting on NAD(P)H"/>
    <property type="evidence" value="ECO:0007669"/>
    <property type="project" value="TreeGrafter"/>
</dbReference>
<dbReference type="PRINTS" id="PR00368">
    <property type="entry name" value="FADPNR"/>
</dbReference>
<dbReference type="Pfam" id="PF14759">
    <property type="entry name" value="Reductase_C"/>
    <property type="match status" value="1"/>
</dbReference>
<dbReference type="PRINTS" id="PR00411">
    <property type="entry name" value="PNDRDTASEI"/>
</dbReference>
<dbReference type="AlphaFoldDB" id="A0A0B5EUX2"/>
<dbReference type="InterPro" id="IPR036188">
    <property type="entry name" value="FAD/NAD-bd_sf"/>
</dbReference>
<dbReference type="GO" id="GO:0005737">
    <property type="term" value="C:cytoplasm"/>
    <property type="evidence" value="ECO:0007669"/>
    <property type="project" value="TreeGrafter"/>
</dbReference>
<keyword evidence="4" id="KW-0560">Oxidoreductase</keyword>
<dbReference type="InterPro" id="IPR023753">
    <property type="entry name" value="FAD/NAD-binding_dom"/>
</dbReference>
<evidence type="ECO:0000256" key="2">
    <source>
        <dbReference type="ARBA" id="ARBA00022630"/>
    </source>
</evidence>
<keyword evidence="8" id="KW-1185">Reference proteome</keyword>
<dbReference type="InterPro" id="IPR028202">
    <property type="entry name" value="Reductase_C"/>
</dbReference>
<evidence type="ECO:0000259" key="5">
    <source>
        <dbReference type="Pfam" id="PF07992"/>
    </source>
</evidence>
<reference evidence="7 8" key="1">
    <citation type="submission" date="2015-01" db="EMBL/GenBank/DDBJ databases">
        <title>Enhanced salinomycin production by adjusting the supply of polyketide extender units in Streptomyce albus DSM 41398.</title>
        <authorList>
            <person name="Lu C."/>
        </authorList>
    </citation>
    <scope>NUCLEOTIDE SEQUENCE [LARGE SCALE GENOMIC DNA]</scope>
    <source>
        <strain evidence="8">ATCC 21838 / DSM 41398 / FERM P-419 / JCM 4703 / NBRC 107858</strain>
    </source>
</reference>
<evidence type="ECO:0000256" key="1">
    <source>
        <dbReference type="ARBA" id="ARBA00001974"/>
    </source>
</evidence>
<comment type="cofactor">
    <cofactor evidence="1">
        <name>FAD</name>
        <dbReference type="ChEBI" id="CHEBI:57692"/>
    </cofactor>
</comment>
<evidence type="ECO:0000256" key="4">
    <source>
        <dbReference type="ARBA" id="ARBA00023002"/>
    </source>
</evidence>
<dbReference type="Gene3D" id="3.30.390.30">
    <property type="match status" value="1"/>
</dbReference>
<evidence type="ECO:0000313" key="8">
    <source>
        <dbReference type="Proteomes" id="UP000031523"/>
    </source>
</evidence>
<accession>A0A0B5EUX2</accession>
<sequence>MKSVAIVGASLAGLSAARALRKQGYAGRLLIIGEEAHRPYDRPPLSKEFLAGSIGEEALSLEAEDEDLGAEWLLGTRATALDGPSRTLGLDDGSTLGADGIVLATGASARELPGARRLPGVHLLRTLDDARALRRDLRGGGRLVVVGGGFVGAEVASTARGLGLDVTLVQSGPAPLAGVLGTAMGRAVSLLHADHGVRMLCGTGVRGLTGTDRVSGVVLADGRTVPADIVVLGIGSRPCTDWLDGSSVALGDGVVCTASGATSVPGVVAVGDCASWYDPLLGTGRRVEHWSGARDRAPAAVTTLLSGGTAGGELPRPPYFWSDQYGVRIQFTGYTGPADSVAIEEGAVDDRSFLAVYRQAGRPVGALGVNRTRSFMRWRRQLAGARVGQQPAVL</sequence>
<dbReference type="KEGG" id="sals:SLNWT_1476"/>
<dbReference type="Proteomes" id="UP000031523">
    <property type="component" value="Chromosome"/>
</dbReference>
<keyword evidence="2" id="KW-0285">Flavoprotein</keyword>
<dbReference type="SUPFAM" id="SSF55424">
    <property type="entry name" value="FAD/NAD-linked reductases, dimerisation (C-terminal) domain"/>
    <property type="match status" value="1"/>
</dbReference>
<protein>
    <submittedName>
        <fullName evidence="7">Ferredoxin reductase</fullName>
    </submittedName>
</protein>
<keyword evidence="3" id="KW-0274">FAD</keyword>
<dbReference type="EMBL" id="CP010519">
    <property type="protein sequence ID" value="AJE81852.1"/>
    <property type="molecule type" value="Genomic_DNA"/>
</dbReference>
<dbReference type="PANTHER" id="PTHR43557">
    <property type="entry name" value="APOPTOSIS-INDUCING FACTOR 1"/>
    <property type="match status" value="1"/>
</dbReference>
<dbReference type="InterPro" id="IPR050446">
    <property type="entry name" value="FAD-oxidoreductase/Apoptosis"/>
</dbReference>
<dbReference type="InterPro" id="IPR016156">
    <property type="entry name" value="FAD/NAD-linked_Rdtase_dimer_sf"/>
</dbReference>
<evidence type="ECO:0000256" key="3">
    <source>
        <dbReference type="ARBA" id="ARBA00022827"/>
    </source>
</evidence>
<gene>
    <name evidence="7" type="ORF">SLNWT_1476</name>
</gene>
<feature type="domain" description="FAD/NAD(P)-binding" evidence="5">
    <location>
        <begin position="3"/>
        <end position="295"/>
    </location>
</feature>
<organism evidence="7 8">
    <name type="scientific">Streptomyces albus (strain ATCC 21838 / DSM 41398 / FERM P-419 / JCM 4703 / NBRC 107858)</name>
    <dbReference type="NCBI Taxonomy" id="1081613"/>
    <lineage>
        <taxon>Bacteria</taxon>
        <taxon>Bacillati</taxon>
        <taxon>Actinomycetota</taxon>
        <taxon>Actinomycetes</taxon>
        <taxon>Kitasatosporales</taxon>
        <taxon>Streptomycetaceae</taxon>
        <taxon>Streptomyces</taxon>
    </lineage>
</organism>
<dbReference type="SUPFAM" id="SSF51905">
    <property type="entry name" value="FAD/NAD(P)-binding domain"/>
    <property type="match status" value="1"/>
</dbReference>
<proteinExistence type="predicted"/>
<name>A0A0B5EUX2_STRA4</name>
<dbReference type="Gene3D" id="3.50.50.60">
    <property type="entry name" value="FAD/NAD(P)-binding domain"/>
    <property type="match status" value="2"/>
</dbReference>
<feature type="domain" description="Reductase C-terminal" evidence="6">
    <location>
        <begin position="319"/>
        <end position="384"/>
    </location>
</feature>
<dbReference type="PANTHER" id="PTHR43557:SF2">
    <property type="entry name" value="RIESKE DOMAIN-CONTAINING PROTEIN-RELATED"/>
    <property type="match status" value="1"/>
</dbReference>
<evidence type="ECO:0000313" key="7">
    <source>
        <dbReference type="EMBL" id="AJE81852.1"/>
    </source>
</evidence>
<dbReference type="Pfam" id="PF07992">
    <property type="entry name" value="Pyr_redox_2"/>
    <property type="match status" value="1"/>
</dbReference>